<comment type="caution">
    <text evidence="17">The sequence shown here is derived from an EMBL/GenBank/DDBJ whole genome shotgun (WGS) entry which is preliminary data.</text>
</comment>
<evidence type="ECO:0000256" key="3">
    <source>
        <dbReference type="ARBA" id="ARBA00022475"/>
    </source>
</evidence>
<evidence type="ECO:0000256" key="15">
    <source>
        <dbReference type="SAM" id="Phobius"/>
    </source>
</evidence>
<feature type="domain" description="PpiC" evidence="16">
    <location>
        <begin position="266"/>
        <end position="353"/>
    </location>
</feature>
<dbReference type="InterPro" id="IPR027304">
    <property type="entry name" value="Trigger_fact/SurA_dom_sf"/>
</dbReference>
<evidence type="ECO:0000256" key="14">
    <source>
        <dbReference type="PROSITE-ProRule" id="PRU00278"/>
    </source>
</evidence>
<comment type="subcellular location">
    <subcellularLocation>
        <location evidence="1">Cell inner membrane</location>
        <topology evidence="1">Single-pass type II membrane protein</topology>
        <orientation evidence="1">Periplasmic side</orientation>
    </subcellularLocation>
</comment>
<keyword evidence="14" id="KW-0413">Isomerase</keyword>
<dbReference type="PANTHER" id="PTHR47529">
    <property type="entry name" value="PEPTIDYL-PROLYL CIS-TRANS ISOMERASE D"/>
    <property type="match status" value="1"/>
</dbReference>
<evidence type="ECO:0000256" key="10">
    <source>
        <dbReference type="ARBA" id="ARBA00031484"/>
    </source>
</evidence>
<dbReference type="InterPro" id="IPR046357">
    <property type="entry name" value="PPIase_dom_sf"/>
</dbReference>
<dbReference type="InterPro" id="IPR052029">
    <property type="entry name" value="PpiD_chaperone"/>
</dbReference>
<dbReference type="SUPFAM" id="SSF54534">
    <property type="entry name" value="FKBP-like"/>
    <property type="match status" value="1"/>
</dbReference>
<evidence type="ECO:0000313" key="17">
    <source>
        <dbReference type="EMBL" id="MCK0197646.1"/>
    </source>
</evidence>
<proteinExistence type="inferred from homology"/>
<dbReference type="EMBL" id="JALKCH010000007">
    <property type="protein sequence ID" value="MCK0197646.1"/>
    <property type="molecule type" value="Genomic_DNA"/>
</dbReference>
<evidence type="ECO:0000256" key="11">
    <source>
        <dbReference type="ARBA" id="ARBA00038408"/>
    </source>
</evidence>
<dbReference type="Pfam" id="PF13624">
    <property type="entry name" value="SurA_N_3"/>
    <property type="match status" value="1"/>
</dbReference>
<keyword evidence="8" id="KW-0143">Chaperone</keyword>
<comment type="similarity">
    <text evidence="11">Belongs to the PpiD chaperone family.</text>
</comment>
<dbReference type="RefSeq" id="WP_247029529.1">
    <property type="nucleotide sequence ID" value="NZ_JALKCH010000007.1"/>
</dbReference>
<name>A0ABT0DCF4_9HYPH</name>
<evidence type="ECO:0000256" key="12">
    <source>
        <dbReference type="ARBA" id="ARBA00040743"/>
    </source>
</evidence>
<evidence type="ECO:0000256" key="4">
    <source>
        <dbReference type="ARBA" id="ARBA00022519"/>
    </source>
</evidence>
<sequence length="631" mass="67836">MLQTLRKSASGFIAKILMALLIVSFGIWGIADVFRGFGGQTLAQVGSTEITIPEFRNLYQQRVQQISQQIKRGITPDMARSFGLPDQVLNERLAEASLDERARKLGLALSDEEMARRISENPAFRGPSGTFDPNYFNQVLRSNGYTEARFVEAERRLALRQQLIESLGGGFEVPQAMRDAFRRYETEERTVSYVVLEPAALDTIASPTDEQLKSFFDARKAAFRSPEFRNVAVLALTPDALAASVQVSDTDLKAAYQANLARFGTPEKRVVQQVVFPNADEAKAAADKIAGGATFADIVSARQLTPGDVDLGNVARDAIFDKAVADAAFGLPQGGTSGVVNGRFGPVIVHVETITAGTTQPFQDVAAKLLTDLQKQRAQQQLADMHDKVEDELAGGAKLPEAAQKLGLQLIQLNTDSAGKTPDGTPIEEIPSRSDVLRGAFAADVGASNDPLTLPNNGGYVWYEVENITPARDRTFDEAKAQALERFKEDEASKQLDARLEALKKAIADGTPFDKAATDAGLQVKVAAGLRRGRANDGGIPQGALNAVFETAQGQVGSAPTDVGDGRILFEVTKAVIPASMGEDEQVLATIRQRMQEDLMTAYLVQLQSDLGAKVNRAALDAIVGGGTATN</sequence>
<gene>
    <name evidence="17" type="ORF">MWN34_12055</name>
</gene>
<keyword evidence="6 15" id="KW-1133">Transmembrane helix</keyword>
<evidence type="ECO:0000256" key="5">
    <source>
        <dbReference type="ARBA" id="ARBA00022692"/>
    </source>
</evidence>
<dbReference type="InterPro" id="IPR000297">
    <property type="entry name" value="PPIase_PpiC"/>
</dbReference>
<feature type="transmembrane region" description="Helical" evidence="15">
    <location>
        <begin position="12"/>
        <end position="31"/>
    </location>
</feature>
<keyword evidence="4" id="KW-0997">Cell inner membrane</keyword>
<dbReference type="Gene3D" id="1.10.4030.10">
    <property type="entry name" value="Porin chaperone SurA, peptide-binding domain"/>
    <property type="match status" value="1"/>
</dbReference>
<evidence type="ECO:0000256" key="9">
    <source>
        <dbReference type="ARBA" id="ARBA00030642"/>
    </source>
</evidence>
<evidence type="ECO:0000256" key="13">
    <source>
        <dbReference type="ARBA" id="ARBA00042775"/>
    </source>
</evidence>
<evidence type="ECO:0000256" key="6">
    <source>
        <dbReference type="ARBA" id="ARBA00022989"/>
    </source>
</evidence>
<evidence type="ECO:0000256" key="2">
    <source>
        <dbReference type="ARBA" id="ARBA00018370"/>
    </source>
</evidence>
<dbReference type="Pfam" id="PF13145">
    <property type="entry name" value="Rotamase_2"/>
    <property type="match status" value="1"/>
</dbReference>
<evidence type="ECO:0000256" key="8">
    <source>
        <dbReference type="ARBA" id="ARBA00023186"/>
    </source>
</evidence>
<keyword evidence="5 15" id="KW-0812">Transmembrane</keyword>
<protein>
    <recommendedName>
        <fullName evidence="2">Parvulin-like PPIase</fullName>
    </recommendedName>
    <alternativeName>
        <fullName evidence="9">Peptidyl-prolyl cis-trans isomerase plp</fullName>
    </alternativeName>
    <alternativeName>
        <fullName evidence="12">Periplasmic chaperone PpiD</fullName>
    </alternativeName>
    <alternativeName>
        <fullName evidence="13">Periplasmic folding chaperone</fullName>
    </alternativeName>
    <alternativeName>
        <fullName evidence="10">Rotamase plp</fullName>
    </alternativeName>
</protein>
<evidence type="ECO:0000259" key="16">
    <source>
        <dbReference type="PROSITE" id="PS50198"/>
    </source>
</evidence>
<dbReference type="PROSITE" id="PS50198">
    <property type="entry name" value="PPIC_PPIASE_2"/>
    <property type="match status" value="1"/>
</dbReference>
<keyword evidence="18" id="KW-1185">Reference proteome</keyword>
<keyword evidence="7 15" id="KW-0472">Membrane</keyword>
<dbReference type="SUPFAM" id="SSF109998">
    <property type="entry name" value="Triger factor/SurA peptide-binding domain-like"/>
    <property type="match status" value="1"/>
</dbReference>
<evidence type="ECO:0000256" key="1">
    <source>
        <dbReference type="ARBA" id="ARBA00004382"/>
    </source>
</evidence>
<organism evidence="17 18">
    <name type="scientific">Ancylobacter crimeensis</name>
    <dbReference type="NCBI Taxonomy" id="2579147"/>
    <lineage>
        <taxon>Bacteria</taxon>
        <taxon>Pseudomonadati</taxon>
        <taxon>Pseudomonadota</taxon>
        <taxon>Alphaproteobacteria</taxon>
        <taxon>Hyphomicrobiales</taxon>
        <taxon>Xanthobacteraceae</taxon>
        <taxon>Ancylobacter</taxon>
    </lineage>
</organism>
<keyword evidence="14" id="KW-0697">Rotamase</keyword>
<dbReference type="Proteomes" id="UP001203284">
    <property type="component" value="Unassembled WGS sequence"/>
</dbReference>
<dbReference type="PANTHER" id="PTHR47529:SF1">
    <property type="entry name" value="PERIPLASMIC CHAPERONE PPID"/>
    <property type="match status" value="1"/>
</dbReference>
<reference evidence="17 18" key="1">
    <citation type="submission" date="2022-04" db="EMBL/GenBank/DDBJ databases">
        <authorList>
            <person name="Grouzdev D.S."/>
            <person name="Pantiukh K.S."/>
            <person name="Krutkina M.S."/>
        </authorList>
    </citation>
    <scope>NUCLEOTIDE SEQUENCE [LARGE SCALE GENOMIC DNA]</scope>
    <source>
        <strain evidence="17 18">6x-1</strain>
    </source>
</reference>
<keyword evidence="3" id="KW-1003">Cell membrane</keyword>
<accession>A0ABT0DCF4</accession>
<evidence type="ECO:0000313" key="18">
    <source>
        <dbReference type="Proteomes" id="UP001203284"/>
    </source>
</evidence>
<evidence type="ECO:0000256" key="7">
    <source>
        <dbReference type="ARBA" id="ARBA00023136"/>
    </source>
</evidence>
<dbReference type="Gene3D" id="3.10.50.40">
    <property type="match status" value="1"/>
</dbReference>